<evidence type="ECO:0000259" key="2">
    <source>
        <dbReference type="Pfam" id="PF13539"/>
    </source>
</evidence>
<name>A0A0N0XGY2_9NEIS</name>
<feature type="transmembrane region" description="Helical" evidence="1">
    <location>
        <begin position="74"/>
        <end position="92"/>
    </location>
</feature>
<sequence length="274" mass="30282">MFAVAGLMFAIFATLVWVGLRFFYVSPLRPEAVGPQSAVVETPVVAPTEKLPQASKEEPNNRLILPNRWHHLKWIALAILTVGLMIGGTLRLSGYHVLQALKASTAENKQIELALTEEKLVPPAPLPPSAFLHSDKPELAGVDRDWSKLDQKFVQVVLRLMANMQTRGYTLVLVEGYRSPQRQDELAQSGRNVTQARGGQSKHQYGLAVDLAPMADGKVVLSERDPWALEAYQAMGEEAEKLGLTWGGRWTFRDYGHVESPQKIPAQSATGHDV</sequence>
<dbReference type="CDD" id="cd14845">
    <property type="entry name" value="L-Ala-D-Glu_peptidase_like"/>
    <property type="match status" value="1"/>
</dbReference>
<dbReference type="InterPro" id="IPR039561">
    <property type="entry name" value="Peptidase_M15C"/>
</dbReference>
<dbReference type="EMBL" id="LAQT01000029">
    <property type="protein sequence ID" value="KPC50381.1"/>
    <property type="molecule type" value="Genomic_DNA"/>
</dbReference>
<evidence type="ECO:0000313" key="3">
    <source>
        <dbReference type="EMBL" id="KPC50381.1"/>
    </source>
</evidence>
<proteinExistence type="predicted"/>
<dbReference type="InterPro" id="IPR009045">
    <property type="entry name" value="Zn_M74/Hedgehog-like"/>
</dbReference>
<keyword evidence="1" id="KW-0812">Transmembrane</keyword>
<keyword evidence="1" id="KW-1133">Transmembrane helix</keyword>
<keyword evidence="3" id="KW-0378">Hydrolase</keyword>
<evidence type="ECO:0000256" key="1">
    <source>
        <dbReference type="SAM" id="Phobius"/>
    </source>
</evidence>
<dbReference type="SUPFAM" id="SSF55166">
    <property type="entry name" value="Hedgehog/DD-peptidase"/>
    <property type="match status" value="1"/>
</dbReference>
<keyword evidence="1" id="KW-0472">Membrane</keyword>
<keyword evidence="4" id="KW-1185">Reference proteome</keyword>
<feature type="domain" description="Peptidase M15C" evidence="2">
    <location>
        <begin position="196"/>
        <end position="259"/>
    </location>
</feature>
<dbReference type="Pfam" id="PF13539">
    <property type="entry name" value="Peptidase_M15_4"/>
    <property type="match status" value="1"/>
</dbReference>
<reference evidence="3 4" key="1">
    <citation type="submission" date="2015-07" db="EMBL/GenBank/DDBJ databases">
        <title>Draft genome sequence of the Amantichitinum ursilacus IGB-41, a new chitin-degrading bacterium.</title>
        <authorList>
            <person name="Kirstahler P."/>
            <person name="Guenther M."/>
            <person name="Grumaz C."/>
            <person name="Rupp S."/>
            <person name="Zibek S."/>
            <person name="Sohn K."/>
        </authorList>
    </citation>
    <scope>NUCLEOTIDE SEQUENCE [LARGE SCALE GENOMIC DNA]</scope>
    <source>
        <strain evidence="3 4">IGB-41</strain>
    </source>
</reference>
<dbReference type="Gene3D" id="3.30.1380.10">
    <property type="match status" value="1"/>
</dbReference>
<organism evidence="3 4">
    <name type="scientific">Amantichitinum ursilacus</name>
    <dbReference type="NCBI Taxonomy" id="857265"/>
    <lineage>
        <taxon>Bacteria</taxon>
        <taxon>Pseudomonadati</taxon>
        <taxon>Pseudomonadota</taxon>
        <taxon>Betaproteobacteria</taxon>
        <taxon>Neisseriales</taxon>
        <taxon>Chitinibacteraceae</taxon>
        <taxon>Amantichitinum</taxon>
    </lineage>
</organism>
<gene>
    <name evidence="3" type="primary">cwlK</name>
    <name evidence="3" type="ORF">WG78_17275</name>
</gene>
<dbReference type="AlphaFoldDB" id="A0A0N0XGY2"/>
<dbReference type="STRING" id="857265.WG78_17275"/>
<dbReference type="Proteomes" id="UP000037939">
    <property type="component" value="Unassembled WGS sequence"/>
</dbReference>
<comment type="caution">
    <text evidence="3">The sequence shown here is derived from an EMBL/GenBank/DDBJ whole genome shotgun (WGS) entry which is preliminary data.</text>
</comment>
<protein>
    <submittedName>
        <fullName evidence="3">Peptidoglycan L-alanyl-D-glutamate endopeptidase CwlK</fullName>
        <ecNumber evidence="3">3.4.-.-</ecNumber>
    </submittedName>
</protein>
<dbReference type="GO" id="GO:0008233">
    <property type="term" value="F:peptidase activity"/>
    <property type="evidence" value="ECO:0007669"/>
    <property type="project" value="InterPro"/>
</dbReference>
<evidence type="ECO:0000313" key="4">
    <source>
        <dbReference type="Proteomes" id="UP000037939"/>
    </source>
</evidence>
<feature type="transmembrane region" description="Helical" evidence="1">
    <location>
        <begin position="7"/>
        <end position="24"/>
    </location>
</feature>
<dbReference type="EC" id="3.4.-.-" evidence="3"/>
<accession>A0A0N0XGY2</accession>